<protein>
    <submittedName>
        <fullName evidence="2">Uncharacterized protein</fullName>
    </submittedName>
</protein>
<organism evidence="2 3">
    <name type="scientific">Cimex lectularius</name>
    <name type="common">Bed bug</name>
    <name type="synonym">Acanthia lectularia</name>
    <dbReference type="NCBI Taxonomy" id="79782"/>
    <lineage>
        <taxon>Eukaryota</taxon>
        <taxon>Metazoa</taxon>
        <taxon>Ecdysozoa</taxon>
        <taxon>Arthropoda</taxon>
        <taxon>Hexapoda</taxon>
        <taxon>Insecta</taxon>
        <taxon>Pterygota</taxon>
        <taxon>Neoptera</taxon>
        <taxon>Paraneoptera</taxon>
        <taxon>Hemiptera</taxon>
        <taxon>Heteroptera</taxon>
        <taxon>Panheteroptera</taxon>
        <taxon>Cimicomorpha</taxon>
        <taxon>Cimicidae</taxon>
        <taxon>Cimex</taxon>
    </lineage>
</organism>
<evidence type="ECO:0000313" key="3">
    <source>
        <dbReference type="Proteomes" id="UP000494040"/>
    </source>
</evidence>
<feature type="coiled-coil region" evidence="1">
    <location>
        <begin position="175"/>
        <end position="202"/>
    </location>
</feature>
<evidence type="ECO:0000256" key="1">
    <source>
        <dbReference type="SAM" id="Coils"/>
    </source>
</evidence>
<dbReference type="AlphaFoldDB" id="A0A8I6RSJ6"/>
<name>A0A8I6RSJ6_CIMLE</name>
<reference evidence="2" key="1">
    <citation type="submission" date="2022-01" db="UniProtKB">
        <authorList>
            <consortium name="EnsemblMetazoa"/>
        </authorList>
    </citation>
    <scope>IDENTIFICATION</scope>
</reference>
<dbReference type="GeneID" id="106666512"/>
<keyword evidence="3" id="KW-1185">Reference proteome</keyword>
<feature type="coiled-coil region" evidence="1">
    <location>
        <begin position="311"/>
        <end position="338"/>
    </location>
</feature>
<dbReference type="OrthoDB" id="8068331at2759"/>
<dbReference type="RefSeq" id="XP_014249252.1">
    <property type="nucleotide sequence ID" value="XM_014393766.2"/>
</dbReference>
<dbReference type="Proteomes" id="UP000494040">
    <property type="component" value="Unassembled WGS sequence"/>
</dbReference>
<keyword evidence="1" id="KW-0175">Coiled coil</keyword>
<sequence>MFLMEVRKKERRRLESAKRWSKELKNKLLFLIMENPTMFEKPTAQVYYKKIIACHKEFDEYGWKAMRDKMRNLRSSYTKALNWRVSTDNGIKEEPGDTTAREHMLKLCEDFDILQSIFASKNKTVPPSKHIGDNPCKNFMPAENVEESNKEAHLAYLAEARQDNSTYLREEHNYMTSLEESKLKLEEKWLALENQKIALERQKMEENASARMPTQSTEETSREVHLAYLAEARQEHNARTQEERNYMTSLEERKTNLEERRHPVDNQKIPSGWHKIEENSSAHIPSEIAEDTSTEAYLAYPTENRLESNDYTREERNYMSLEESKLKLEERRLALENQKIALEWHQMEENVRLRELEITNDYNLNVMRLEKEMALKELELKYKYNKE</sequence>
<accession>A0A8I6RSJ6</accession>
<dbReference type="EnsemblMetazoa" id="XM_014393766.2">
    <property type="protein sequence ID" value="XP_014249252.1"/>
    <property type="gene ID" value="LOC106666512"/>
</dbReference>
<dbReference type="KEGG" id="clec:106666512"/>
<proteinExistence type="predicted"/>
<evidence type="ECO:0000313" key="2">
    <source>
        <dbReference type="EnsemblMetazoa" id="XP_014249252.1"/>
    </source>
</evidence>